<keyword evidence="6" id="KW-0929">Antimicrobial</keyword>
<evidence type="ECO:0000256" key="7">
    <source>
        <dbReference type="ARBA" id="ARBA00022685"/>
    </source>
</evidence>
<dbReference type="GO" id="GO:0005576">
    <property type="term" value="C:extracellular region"/>
    <property type="evidence" value="ECO:0007669"/>
    <property type="project" value="UniProtKB-SubCell"/>
</dbReference>
<keyword evidence="10" id="KW-1015">Disulfide bond</keyword>
<evidence type="ECO:0000256" key="4">
    <source>
        <dbReference type="ARBA" id="ARBA00020494"/>
    </source>
</evidence>
<sequence>MHCGLGAPSMPHLLLWVLQEPQGGTEGQAPPRLPRMTPFWRMVGSRPLGAHCRHSLECVTRACR</sequence>
<evidence type="ECO:0000256" key="2">
    <source>
        <dbReference type="ARBA" id="ARBA00004613"/>
    </source>
</evidence>
<reference evidence="11 12" key="1">
    <citation type="submission" date="2019-11" db="EMBL/GenBank/DDBJ databases">
        <title>Strigops habroptila (kakapo) genome, bStrHab1, primary haplotype, v2.</title>
        <authorList>
            <person name="Jarvis E.D."/>
            <person name="Howard J."/>
            <person name="Rhie A."/>
            <person name="Phillippy A."/>
            <person name="Korlach J."/>
            <person name="Digby A."/>
            <person name="Iorns D."/>
            <person name="Eason D."/>
            <person name="Robertson B."/>
            <person name="Raemaekers T."/>
            <person name="Howe K."/>
            <person name="Lewin H."/>
            <person name="Damas J."/>
            <person name="Hastie A."/>
            <person name="Tracey A."/>
            <person name="Chow W."/>
            <person name="Fedrigo O."/>
        </authorList>
    </citation>
    <scope>NUCLEOTIDE SEQUENCE [LARGE SCALE GENOMIC DNA]</scope>
</reference>
<dbReference type="GeneTree" id="ENSGT00950000185662"/>
<dbReference type="PANTHER" id="PTHR21007">
    <property type="entry name" value="LIVER EXPRESSED ANTIMICROBIAL PEPTIDE 2"/>
    <property type="match status" value="1"/>
</dbReference>
<dbReference type="InParanoid" id="A0A672UTV3"/>
<evidence type="ECO:0000256" key="10">
    <source>
        <dbReference type="ARBA" id="ARBA00023157"/>
    </source>
</evidence>
<comment type="similarity">
    <text evidence="3">Belongs to the LEAP2 family.</text>
</comment>
<evidence type="ECO:0000256" key="3">
    <source>
        <dbReference type="ARBA" id="ARBA00008047"/>
    </source>
</evidence>
<reference evidence="11" key="2">
    <citation type="submission" date="2025-08" db="UniProtKB">
        <authorList>
            <consortium name="Ensembl"/>
        </authorList>
    </citation>
    <scope>IDENTIFICATION</scope>
</reference>
<dbReference type="Gene3D" id="4.10.40.50">
    <property type="match status" value="1"/>
</dbReference>
<evidence type="ECO:0000256" key="8">
    <source>
        <dbReference type="ARBA" id="ARBA00022729"/>
    </source>
</evidence>
<comment type="subcellular location">
    <subcellularLocation>
        <location evidence="2">Secreted</location>
    </subcellularLocation>
</comment>
<keyword evidence="9" id="KW-0044">Antibiotic</keyword>
<keyword evidence="12" id="KW-1185">Reference proteome</keyword>
<organism evidence="11 12">
    <name type="scientific">Strigops habroptila</name>
    <name type="common">Kakapo</name>
    <dbReference type="NCBI Taxonomy" id="2489341"/>
    <lineage>
        <taxon>Eukaryota</taxon>
        <taxon>Metazoa</taxon>
        <taxon>Chordata</taxon>
        <taxon>Craniata</taxon>
        <taxon>Vertebrata</taxon>
        <taxon>Euteleostomi</taxon>
        <taxon>Archelosauria</taxon>
        <taxon>Archosauria</taxon>
        <taxon>Dinosauria</taxon>
        <taxon>Saurischia</taxon>
        <taxon>Theropoda</taxon>
        <taxon>Coelurosauria</taxon>
        <taxon>Aves</taxon>
        <taxon>Neognathae</taxon>
        <taxon>Neoaves</taxon>
        <taxon>Telluraves</taxon>
        <taxon>Australaves</taxon>
        <taxon>Psittaciformes</taxon>
        <taxon>Psittacidae</taxon>
        <taxon>Strigops</taxon>
    </lineage>
</organism>
<evidence type="ECO:0000256" key="6">
    <source>
        <dbReference type="ARBA" id="ARBA00022529"/>
    </source>
</evidence>
<reference evidence="11" key="3">
    <citation type="submission" date="2025-09" db="UniProtKB">
        <authorList>
            <consortium name="Ensembl"/>
        </authorList>
    </citation>
    <scope>IDENTIFICATION</scope>
</reference>
<dbReference type="Pfam" id="PF07359">
    <property type="entry name" value="LEAP-2"/>
    <property type="match status" value="1"/>
</dbReference>
<keyword evidence="7" id="KW-0165">Cleavage on pair of basic residues</keyword>
<evidence type="ECO:0000256" key="5">
    <source>
        <dbReference type="ARBA" id="ARBA00022525"/>
    </source>
</evidence>
<evidence type="ECO:0000313" key="12">
    <source>
        <dbReference type="Proteomes" id="UP000472266"/>
    </source>
</evidence>
<accession>A0A672UTV3</accession>
<protein>
    <recommendedName>
        <fullName evidence="4">Liver-expressed antimicrobial peptide 2</fullName>
    </recommendedName>
</protein>
<dbReference type="Ensembl" id="ENSSHBT00005021092.1">
    <property type="protein sequence ID" value="ENSSHBP00005017643.1"/>
    <property type="gene ID" value="ENSSHBG00005015268.1"/>
</dbReference>
<name>A0A672UTV3_STRHB</name>
<keyword evidence="8" id="KW-0732">Signal</keyword>
<dbReference type="PANTHER" id="PTHR21007:SF1">
    <property type="entry name" value="LIVER-EXPRESSED ANTIMICROBIAL PEPTIDE 2"/>
    <property type="match status" value="1"/>
</dbReference>
<keyword evidence="5" id="KW-0964">Secreted</keyword>
<comment type="function">
    <text evidence="1">Has an antimicrobial activity.</text>
</comment>
<dbReference type="InterPro" id="IPR009955">
    <property type="entry name" value="LEAP-2"/>
</dbReference>
<evidence type="ECO:0000256" key="1">
    <source>
        <dbReference type="ARBA" id="ARBA00002585"/>
    </source>
</evidence>
<evidence type="ECO:0000256" key="9">
    <source>
        <dbReference type="ARBA" id="ARBA00023022"/>
    </source>
</evidence>
<dbReference type="Proteomes" id="UP000472266">
    <property type="component" value="Chromosome 10"/>
</dbReference>
<evidence type="ECO:0000313" key="11">
    <source>
        <dbReference type="Ensembl" id="ENSSHBP00005017643.1"/>
    </source>
</evidence>
<dbReference type="AlphaFoldDB" id="A0A672UTV3"/>
<dbReference type="GO" id="GO:0042742">
    <property type="term" value="P:defense response to bacterium"/>
    <property type="evidence" value="ECO:0007669"/>
    <property type="project" value="UniProtKB-KW"/>
</dbReference>
<proteinExistence type="inferred from homology"/>
<dbReference type="GO" id="GO:0061844">
    <property type="term" value="P:antimicrobial humoral immune response mediated by antimicrobial peptide"/>
    <property type="evidence" value="ECO:0007669"/>
    <property type="project" value="TreeGrafter"/>
</dbReference>